<accession>A0ABS8M6V2</accession>
<reference evidence="2" key="1">
    <citation type="submission" date="2021-11" db="EMBL/GenBank/DDBJ databases">
        <title>Description of novel Flavobacterium species.</title>
        <authorList>
            <person name="Saticioglu I.B."/>
            <person name="Ay H."/>
            <person name="Altun S."/>
            <person name="Duman M."/>
        </authorList>
    </citation>
    <scope>NUCLEOTIDE SEQUENCE</scope>
    <source>
        <strain evidence="2">F-126</strain>
    </source>
</reference>
<feature type="coiled-coil region" evidence="1">
    <location>
        <begin position="133"/>
        <end position="185"/>
    </location>
</feature>
<gene>
    <name evidence="2" type="ORF">LNQ34_20010</name>
</gene>
<dbReference type="RefSeq" id="WP_230000992.1">
    <property type="nucleotide sequence ID" value="NZ_JAJJMN010000002.1"/>
</dbReference>
<evidence type="ECO:0000313" key="3">
    <source>
        <dbReference type="Proteomes" id="UP001430700"/>
    </source>
</evidence>
<evidence type="ECO:0000313" key="2">
    <source>
        <dbReference type="EMBL" id="MCC9020057.1"/>
    </source>
</evidence>
<evidence type="ECO:0008006" key="4">
    <source>
        <dbReference type="Google" id="ProtNLM"/>
    </source>
</evidence>
<sequence>MRTLNILTFLISFSSFSQSIQKVDLKKVEILNSTALALLDNSAAIISSNPDVKEFNINTESLESISFDGNLFSSNMRGLEYYGLGTKTKEIKSFTMQKMQMPSVSGAYSKNDSIAKVAVGIKFNVFTLYNASSEDMREKYASMRQKLKKLIALANDQMEREGYEIGEDEDEAKKYNARFEEVLEELIKNESGIEAKNFSDILKAPLLTLDIASAYSMLMPAKDFNKSQSGRFGAWSTLTFTLGKGDEHLKLYGFCRYIQDNTDYDSKSKKFTNQTNFFDIGSKAQFDWNKISVGYEYIKRNGDGKNYRSVGFVQYKVSDNLYVTGGFGKNFESALNDETVSLLGIRWGINAKDSRDWE</sequence>
<comment type="caution">
    <text evidence="2">The sequence shown here is derived from an EMBL/GenBank/DDBJ whole genome shotgun (WGS) entry which is preliminary data.</text>
</comment>
<keyword evidence="1" id="KW-0175">Coiled coil</keyword>
<dbReference type="Proteomes" id="UP001430700">
    <property type="component" value="Unassembled WGS sequence"/>
</dbReference>
<proteinExistence type="predicted"/>
<evidence type="ECO:0000256" key="1">
    <source>
        <dbReference type="SAM" id="Coils"/>
    </source>
</evidence>
<name>A0ABS8M6V2_9FLAO</name>
<dbReference type="EMBL" id="JAJJMN010000002">
    <property type="protein sequence ID" value="MCC9020057.1"/>
    <property type="molecule type" value="Genomic_DNA"/>
</dbReference>
<keyword evidence="3" id="KW-1185">Reference proteome</keyword>
<protein>
    <recommendedName>
        <fullName evidence="4">DUF3078 domain-containing protein</fullName>
    </recommendedName>
</protein>
<organism evidence="2 3">
    <name type="scientific">Flavobacterium lipolyticum</name>
    <dbReference type="NCBI Taxonomy" id="2893754"/>
    <lineage>
        <taxon>Bacteria</taxon>
        <taxon>Pseudomonadati</taxon>
        <taxon>Bacteroidota</taxon>
        <taxon>Flavobacteriia</taxon>
        <taxon>Flavobacteriales</taxon>
        <taxon>Flavobacteriaceae</taxon>
        <taxon>Flavobacterium</taxon>
    </lineage>
</organism>